<proteinExistence type="predicted"/>
<evidence type="ECO:0000256" key="1">
    <source>
        <dbReference type="SAM" id="MobiDB-lite"/>
    </source>
</evidence>
<reference evidence="2 3" key="1">
    <citation type="submission" date="2024-10" db="EMBL/GenBank/DDBJ databases">
        <title>The Natural Products Discovery Center: Release of the First 8490 Sequenced Strains for Exploring Actinobacteria Biosynthetic Diversity.</title>
        <authorList>
            <person name="Kalkreuter E."/>
            <person name="Kautsar S.A."/>
            <person name="Yang D."/>
            <person name="Bader C.D."/>
            <person name="Teijaro C.N."/>
            <person name="Fluegel L."/>
            <person name="Davis C.M."/>
            <person name="Simpson J.R."/>
            <person name="Lauterbach L."/>
            <person name="Steele A.D."/>
            <person name="Gui C."/>
            <person name="Meng S."/>
            <person name="Li G."/>
            <person name="Viehrig K."/>
            <person name="Ye F."/>
            <person name="Su P."/>
            <person name="Kiefer A.F."/>
            <person name="Nichols A."/>
            <person name="Cepeda A.J."/>
            <person name="Yan W."/>
            <person name="Fan B."/>
            <person name="Jiang Y."/>
            <person name="Adhikari A."/>
            <person name="Zheng C.-J."/>
            <person name="Schuster L."/>
            <person name="Cowan T.M."/>
            <person name="Smanski M.J."/>
            <person name="Chevrette M.G."/>
            <person name="De Carvalho L.P.S."/>
            <person name="Shen B."/>
        </authorList>
    </citation>
    <scope>NUCLEOTIDE SEQUENCE [LARGE SCALE GENOMIC DNA]</scope>
    <source>
        <strain evidence="2 3">NPDC012605</strain>
    </source>
</reference>
<dbReference type="EMBL" id="JBIBDZ010000021">
    <property type="protein sequence ID" value="MFF5924273.1"/>
    <property type="molecule type" value="Genomic_DNA"/>
</dbReference>
<feature type="region of interest" description="Disordered" evidence="1">
    <location>
        <begin position="1"/>
        <end position="37"/>
    </location>
</feature>
<gene>
    <name evidence="2" type="ORF">ACFY8C_39045</name>
</gene>
<evidence type="ECO:0000313" key="2">
    <source>
        <dbReference type="EMBL" id="MFF5924273.1"/>
    </source>
</evidence>
<sequence length="56" mass="6337">MPDHTAQADADAVRQVRPDEKQVHRRQEPLEPDGPTMVYEDVSTAPVYEPAFFVQA</sequence>
<protein>
    <submittedName>
        <fullName evidence="2">Uncharacterized protein</fullName>
    </submittedName>
</protein>
<accession>A0ABW6Y3C2</accession>
<dbReference type="Proteomes" id="UP001602370">
    <property type="component" value="Unassembled WGS sequence"/>
</dbReference>
<feature type="compositionally biased region" description="Basic and acidic residues" evidence="1">
    <location>
        <begin position="11"/>
        <end position="29"/>
    </location>
</feature>
<comment type="caution">
    <text evidence="2">The sequence shown here is derived from an EMBL/GenBank/DDBJ whole genome shotgun (WGS) entry which is preliminary data.</text>
</comment>
<keyword evidence="3" id="KW-1185">Reference proteome</keyword>
<dbReference type="RefSeq" id="WP_209439846.1">
    <property type="nucleotide sequence ID" value="NZ_JBIBDZ010000021.1"/>
</dbReference>
<organism evidence="2 3">
    <name type="scientific">Streptomyces flavochromogenes</name>
    <dbReference type="NCBI Taxonomy" id="68199"/>
    <lineage>
        <taxon>Bacteria</taxon>
        <taxon>Bacillati</taxon>
        <taxon>Actinomycetota</taxon>
        <taxon>Actinomycetes</taxon>
        <taxon>Kitasatosporales</taxon>
        <taxon>Streptomycetaceae</taxon>
        <taxon>Streptomyces</taxon>
    </lineage>
</organism>
<name>A0ABW6Y3C2_9ACTN</name>
<evidence type="ECO:0000313" key="3">
    <source>
        <dbReference type="Proteomes" id="UP001602370"/>
    </source>
</evidence>